<sequence length="56" mass="6036">MAPFSVFLLVNKKAKRALGCAFVAVGLHCGSYLFDVCGCGYLDVPIVVLDPFFEHG</sequence>
<name>A0AAV5IWD1_9ROSI</name>
<evidence type="ECO:0000313" key="2">
    <source>
        <dbReference type="Proteomes" id="UP001054252"/>
    </source>
</evidence>
<keyword evidence="2" id="KW-1185">Reference proteome</keyword>
<organism evidence="1 2">
    <name type="scientific">Rubroshorea leprosula</name>
    <dbReference type="NCBI Taxonomy" id="152421"/>
    <lineage>
        <taxon>Eukaryota</taxon>
        <taxon>Viridiplantae</taxon>
        <taxon>Streptophyta</taxon>
        <taxon>Embryophyta</taxon>
        <taxon>Tracheophyta</taxon>
        <taxon>Spermatophyta</taxon>
        <taxon>Magnoliopsida</taxon>
        <taxon>eudicotyledons</taxon>
        <taxon>Gunneridae</taxon>
        <taxon>Pentapetalae</taxon>
        <taxon>rosids</taxon>
        <taxon>malvids</taxon>
        <taxon>Malvales</taxon>
        <taxon>Dipterocarpaceae</taxon>
        <taxon>Rubroshorea</taxon>
    </lineage>
</organism>
<dbReference type="Proteomes" id="UP001054252">
    <property type="component" value="Unassembled WGS sequence"/>
</dbReference>
<gene>
    <name evidence="1" type="ORF">SLEP1_g16337</name>
</gene>
<protein>
    <submittedName>
        <fullName evidence="1">Uncharacterized protein</fullName>
    </submittedName>
</protein>
<proteinExistence type="predicted"/>
<comment type="caution">
    <text evidence="1">The sequence shown here is derived from an EMBL/GenBank/DDBJ whole genome shotgun (WGS) entry which is preliminary data.</text>
</comment>
<reference evidence="1 2" key="1">
    <citation type="journal article" date="2021" name="Commun. Biol.">
        <title>The genome of Shorea leprosula (Dipterocarpaceae) highlights the ecological relevance of drought in aseasonal tropical rainforests.</title>
        <authorList>
            <person name="Ng K.K.S."/>
            <person name="Kobayashi M.J."/>
            <person name="Fawcett J.A."/>
            <person name="Hatakeyama M."/>
            <person name="Paape T."/>
            <person name="Ng C.H."/>
            <person name="Ang C.C."/>
            <person name="Tnah L.H."/>
            <person name="Lee C.T."/>
            <person name="Nishiyama T."/>
            <person name="Sese J."/>
            <person name="O'Brien M.J."/>
            <person name="Copetti D."/>
            <person name="Mohd Noor M.I."/>
            <person name="Ong R.C."/>
            <person name="Putra M."/>
            <person name="Sireger I.Z."/>
            <person name="Indrioko S."/>
            <person name="Kosugi Y."/>
            <person name="Izuno A."/>
            <person name="Isagi Y."/>
            <person name="Lee S.L."/>
            <person name="Shimizu K.K."/>
        </authorList>
    </citation>
    <scope>NUCLEOTIDE SEQUENCE [LARGE SCALE GENOMIC DNA]</scope>
    <source>
        <strain evidence="1">214</strain>
    </source>
</reference>
<dbReference type="AlphaFoldDB" id="A0AAV5IWD1"/>
<evidence type="ECO:0000313" key="1">
    <source>
        <dbReference type="EMBL" id="GKV04139.1"/>
    </source>
</evidence>
<dbReference type="EMBL" id="BPVZ01000021">
    <property type="protein sequence ID" value="GKV04139.1"/>
    <property type="molecule type" value="Genomic_DNA"/>
</dbReference>
<accession>A0AAV5IWD1</accession>